<accession>A0A645GJ34</accession>
<proteinExistence type="predicted"/>
<evidence type="ECO:0000313" key="1">
    <source>
        <dbReference type="EMBL" id="MPN23914.1"/>
    </source>
</evidence>
<dbReference type="EMBL" id="VSSQ01072561">
    <property type="protein sequence ID" value="MPN23914.1"/>
    <property type="molecule type" value="Genomic_DNA"/>
</dbReference>
<reference evidence="1" key="1">
    <citation type="submission" date="2019-08" db="EMBL/GenBank/DDBJ databases">
        <authorList>
            <person name="Kucharzyk K."/>
            <person name="Murdoch R.W."/>
            <person name="Higgins S."/>
            <person name="Loffler F."/>
        </authorList>
    </citation>
    <scope>NUCLEOTIDE SEQUENCE</scope>
</reference>
<name>A0A645GJ34_9ZZZZ</name>
<comment type="caution">
    <text evidence="1">The sequence shown here is derived from an EMBL/GenBank/DDBJ whole genome shotgun (WGS) entry which is preliminary data.</text>
</comment>
<protein>
    <submittedName>
        <fullName evidence="1">Uncharacterized protein</fullName>
    </submittedName>
</protein>
<sequence>MIDPEQLNKAQIAGAAELAFEMSALRAECCKTAELITRTQPVNEALMEECARLDDALSSAQTTIVEMLRQIQNLRIARTKRSASSQ</sequence>
<gene>
    <name evidence="1" type="ORF">SDC9_171307</name>
</gene>
<organism evidence="1">
    <name type="scientific">bioreactor metagenome</name>
    <dbReference type="NCBI Taxonomy" id="1076179"/>
    <lineage>
        <taxon>unclassified sequences</taxon>
        <taxon>metagenomes</taxon>
        <taxon>ecological metagenomes</taxon>
    </lineage>
</organism>
<dbReference type="AlphaFoldDB" id="A0A645GJ34"/>